<comment type="caution">
    <text evidence="3">The sequence shown here is derived from an EMBL/GenBank/DDBJ whole genome shotgun (WGS) entry which is preliminary data.</text>
</comment>
<feature type="compositionally biased region" description="Basic and acidic residues" evidence="1">
    <location>
        <begin position="220"/>
        <end position="234"/>
    </location>
</feature>
<dbReference type="Proteomes" id="UP000765802">
    <property type="component" value="Unassembled WGS sequence"/>
</dbReference>
<feature type="compositionally biased region" description="Polar residues" evidence="1">
    <location>
        <begin position="196"/>
        <end position="219"/>
    </location>
</feature>
<keyword evidence="2" id="KW-1133">Transmembrane helix</keyword>
<feature type="region of interest" description="Disordered" evidence="1">
    <location>
        <begin position="196"/>
        <end position="234"/>
    </location>
</feature>
<organism evidence="3 4">
    <name type="scientific">Flavihumibacter stibioxidans</name>
    <dbReference type="NCBI Taxonomy" id="1834163"/>
    <lineage>
        <taxon>Bacteria</taxon>
        <taxon>Pseudomonadati</taxon>
        <taxon>Bacteroidota</taxon>
        <taxon>Chitinophagia</taxon>
        <taxon>Chitinophagales</taxon>
        <taxon>Chitinophagaceae</taxon>
        <taxon>Flavihumibacter</taxon>
    </lineage>
</organism>
<protein>
    <submittedName>
        <fullName evidence="3">Uncharacterized protein</fullName>
    </submittedName>
</protein>
<evidence type="ECO:0000256" key="1">
    <source>
        <dbReference type="SAM" id="MobiDB-lite"/>
    </source>
</evidence>
<reference evidence="3 4" key="1">
    <citation type="submission" date="2016-07" db="EMBL/GenBank/DDBJ databases">
        <title>Genome analysis of Flavihumibacter stibioxidans YS-17.</title>
        <authorList>
            <person name="Shi K."/>
            <person name="Han Y."/>
            <person name="Wang G."/>
        </authorList>
    </citation>
    <scope>NUCLEOTIDE SEQUENCE [LARGE SCALE GENOMIC DNA]</scope>
    <source>
        <strain evidence="3 4">YS-17</strain>
    </source>
</reference>
<feature type="region of interest" description="Disordered" evidence="1">
    <location>
        <begin position="345"/>
        <end position="366"/>
    </location>
</feature>
<keyword evidence="2" id="KW-0812">Transmembrane</keyword>
<keyword evidence="2" id="KW-0472">Membrane</keyword>
<keyword evidence="4" id="KW-1185">Reference proteome</keyword>
<feature type="transmembrane region" description="Helical" evidence="2">
    <location>
        <begin position="150"/>
        <end position="169"/>
    </location>
</feature>
<evidence type="ECO:0000313" key="3">
    <source>
        <dbReference type="EMBL" id="MBC6491093.1"/>
    </source>
</evidence>
<name>A0ABR7M902_9BACT</name>
<gene>
    <name evidence="3" type="ORF">BC349_08625</name>
</gene>
<evidence type="ECO:0000313" key="4">
    <source>
        <dbReference type="Proteomes" id="UP000765802"/>
    </source>
</evidence>
<evidence type="ECO:0000256" key="2">
    <source>
        <dbReference type="SAM" id="Phobius"/>
    </source>
</evidence>
<accession>A0ABR7M902</accession>
<dbReference type="RefSeq" id="WP_187256418.1">
    <property type="nucleotide sequence ID" value="NZ_JBHULF010000014.1"/>
</dbReference>
<sequence length="366" mass="41445">MNINRHNYEEYFLLYADRELSAEEKLQVEAFAKQHPDLKAELEMLLLTIQPVDGQVAFNEKENLYRTEDTDSLVNMTNFESWFVQYTDDELTNEEKAETEKFVYNHPELQSDFELLQKTRLSADSNIRFPGKERLYRTDKERRQPVVISLWIRYAVAAALILTAGFTWLRQQKAEQVSQPAIASVDSSRQEKINALTNPEAQPNTNLVAASSPGQQEQDLTAKDTGKKNQEKELYRQTEAPVILAKNDLQEQPAKRQETIETTASIPQAQVENTVGSPDITLAAVDPKPGMVIDKPVIIEPSTTPNVVYTSNAAEEDYVYVPGRNIVRKTPLKGILRKAGRFIEKNNPLSADREKGGVFTASNDQQ</sequence>
<proteinExistence type="predicted"/>
<dbReference type="EMBL" id="MBUA01000012">
    <property type="protein sequence ID" value="MBC6491093.1"/>
    <property type="molecule type" value="Genomic_DNA"/>
</dbReference>